<proteinExistence type="predicted"/>
<keyword evidence="2" id="KW-1185">Reference proteome</keyword>
<reference evidence="1 2" key="1">
    <citation type="submission" date="2016-10" db="EMBL/GenBank/DDBJ databases">
        <authorList>
            <person name="de Groot N.N."/>
        </authorList>
    </citation>
    <scope>NUCLEOTIDE SEQUENCE [LARGE SCALE GENOMIC DNA]</scope>
    <source>
        <strain evidence="1 2">CGMCC 4.6533</strain>
    </source>
</reference>
<dbReference type="EMBL" id="FNDJ01000022">
    <property type="protein sequence ID" value="SDL13499.1"/>
    <property type="molecule type" value="Genomic_DNA"/>
</dbReference>
<evidence type="ECO:0000313" key="1">
    <source>
        <dbReference type="EMBL" id="SDL13499.1"/>
    </source>
</evidence>
<dbReference type="STRING" id="633440.SAMN05421869_122139"/>
<name>A0A1G9HKP7_9ACTN</name>
<evidence type="ECO:0000313" key="2">
    <source>
        <dbReference type="Proteomes" id="UP000199202"/>
    </source>
</evidence>
<gene>
    <name evidence="1" type="ORF">SAMN05421869_122139</name>
</gene>
<sequence length="67" mass="7713">MKICFHGTADEISLVAGRPLLVLLTAHDLPHMRVFELYHPRIQAHPHREHYRLCARLAETTDEGRTA</sequence>
<dbReference type="AlphaFoldDB" id="A0A1G9HKP7"/>
<accession>A0A1G9HKP7</accession>
<protein>
    <submittedName>
        <fullName evidence="1">Uncharacterized protein</fullName>
    </submittedName>
</protein>
<dbReference type="Proteomes" id="UP000199202">
    <property type="component" value="Unassembled WGS sequence"/>
</dbReference>
<organism evidence="1 2">
    <name type="scientific">Nonomuraea jiangxiensis</name>
    <dbReference type="NCBI Taxonomy" id="633440"/>
    <lineage>
        <taxon>Bacteria</taxon>
        <taxon>Bacillati</taxon>
        <taxon>Actinomycetota</taxon>
        <taxon>Actinomycetes</taxon>
        <taxon>Streptosporangiales</taxon>
        <taxon>Streptosporangiaceae</taxon>
        <taxon>Nonomuraea</taxon>
    </lineage>
</organism>
<dbReference type="RefSeq" id="WP_090943406.1">
    <property type="nucleotide sequence ID" value="NZ_FNDJ01000022.1"/>
</dbReference>